<reference evidence="5 6" key="1">
    <citation type="submission" date="2006-02" db="EMBL/GenBank/DDBJ databases">
        <authorList>
            <person name="Pinhassi J."/>
            <person name="Pedros-Alio C."/>
            <person name="Ferriera S."/>
            <person name="Johnson J."/>
            <person name="Kravitz S."/>
            <person name="Halpern A."/>
            <person name="Remington K."/>
            <person name="Beeson K."/>
            <person name="Tran B."/>
            <person name="Rogers Y.-H."/>
            <person name="Friedman R."/>
            <person name="Venter J.C."/>
        </authorList>
    </citation>
    <scope>NUCLEOTIDE SEQUENCE [LARGE SCALE GENOMIC DNA]</scope>
    <source>
        <strain evidence="5 6">MED92</strain>
    </source>
</reference>
<dbReference type="PANTHER" id="PTHR35936">
    <property type="entry name" value="MEMBRANE-BOUND LYTIC MUREIN TRANSGLYCOSYLASE F"/>
    <property type="match status" value="1"/>
</dbReference>
<comment type="similarity">
    <text evidence="1">Belongs to the bacterial solute-binding protein 3 family.</text>
</comment>
<dbReference type="PANTHER" id="PTHR35936:SF38">
    <property type="entry name" value="GLUTAMINE-BINDING PERIPLASMIC PROTEIN"/>
    <property type="match status" value="1"/>
</dbReference>
<dbReference type="Pfam" id="PF00497">
    <property type="entry name" value="SBP_bac_3"/>
    <property type="match status" value="1"/>
</dbReference>
<dbReference type="EMBL" id="AAOW01000007">
    <property type="protein sequence ID" value="EAR61543.1"/>
    <property type="molecule type" value="Genomic_DNA"/>
</dbReference>
<dbReference type="Gene3D" id="3.40.190.10">
    <property type="entry name" value="Periplasmic binding protein-like II"/>
    <property type="match status" value="2"/>
</dbReference>
<keyword evidence="2 3" id="KW-0732">Signal</keyword>
<name>A0A7U8GSN8_NEPCE</name>
<sequence length="256" mass="28721">MNKVSSCAKLLSVLCLSALLAPSAFADAVKLRVGMPQPGKVPFFWQTDAGDYTGIYVDTLRSIAEELNVELEIIPLSQARLQRHFVAGEIDLEAGVNPKAEISALLEDFSLYTRPFGVVNEVFIYRPELSFPVFILKDLEGQRVATVRGSSVPEKILREDFTNQWQIAQRVHRGWNELGLMNEAPALHYQRAGNLNYQISLPYNSNPVVFRLHVSKSKLLEPMNNSISRLEEEGELERIVCKYLCGQSAALPDNDQ</sequence>
<evidence type="ECO:0000313" key="6">
    <source>
        <dbReference type="Proteomes" id="UP000002171"/>
    </source>
</evidence>
<dbReference type="SUPFAM" id="SSF53850">
    <property type="entry name" value="Periplasmic binding protein-like II"/>
    <property type="match status" value="1"/>
</dbReference>
<evidence type="ECO:0000256" key="2">
    <source>
        <dbReference type="ARBA" id="ARBA00022729"/>
    </source>
</evidence>
<feature type="signal peptide" evidence="3">
    <location>
        <begin position="1"/>
        <end position="26"/>
    </location>
</feature>
<protein>
    <recommendedName>
        <fullName evidence="4">Solute-binding protein family 3/N-terminal domain-containing protein</fullName>
    </recommendedName>
</protein>
<evidence type="ECO:0000313" key="5">
    <source>
        <dbReference type="EMBL" id="EAR61543.1"/>
    </source>
</evidence>
<feature type="domain" description="Solute-binding protein family 3/N-terminal" evidence="4">
    <location>
        <begin position="30"/>
        <end position="247"/>
    </location>
</feature>
<gene>
    <name evidence="5" type="ORF">MED92_12851</name>
</gene>
<evidence type="ECO:0000256" key="1">
    <source>
        <dbReference type="ARBA" id="ARBA00010333"/>
    </source>
</evidence>
<dbReference type="AlphaFoldDB" id="A0A7U8GSN8"/>
<proteinExistence type="inferred from homology"/>
<evidence type="ECO:0000259" key="4">
    <source>
        <dbReference type="SMART" id="SM00062"/>
    </source>
</evidence>
<accession>A0A7U8GSN8</accession>
<dbReference type="SMART" id="SM00062">
    <property type="entry name" value="PBPb"/>
    <property type="match status" value="1"/>
</dbReference>
<evidence type="ECO:0000256" key="3">
    <source>
        <dbReference type="SAM" id="SignalP"/>
    </source>
</evidence>
<organism evidence="5 6">
    <name type="scientific">Neptuniibacter caesariensis</name>
    <dbReference type="NCBI Taxonomy" id="207954"/>
    <lineage>
        <taxon>Bacteria</taxon>
        <taxon>Pseudomonadati</taxon>
        <taxon>Pseudomonadota</taxon>
        <taxon>Gammaproteobacteria</taxon>
        <taxon>Oceanospirillales</taxon>
        <taxon>Oceanospirillaceae</taxon>
        <taxon>Neptuniibacter</taxon>
    </lineage>
</organism>
<dbReference type="InterPro" id="IPR001638">
    <property type="entry name" value="Solute-binding_3/MltF_N"/>
</dbReference>
<comment type="caution">
    <text evidence="5">The sequence shown here is derived from an EMBL/GenBank/DDBJ whole genome shotgun (WGS) entry which is preliminary data.</text>
</comment>
<dbReference type="Proteomes" id="UP000002171">
    <property type="component" value="Unassembled WGS sequence"/>
</dbReference>
<keyword evidence="6" id="KW-1185">Reference proteome</keyword>
<feature type="chain" id="PRO_5030639696" description="Solute-binding protein family 3/N-terminal domain-containing protein" evidence="3">
    <location>
        <begin position="27"/>
        <end position="256"/>
    </location>
</feature>